<dbReference type="AlphaFoldDB" id="C6E934"/>
<protein>
    <recommendedName>
        <fullName evidence="2">Fibronectin type-III domain-containing protein</fullName>
    </recommendedName>
</protein>
<gene>
    <name evidence="1" type="ordered locus">GM21_2077</name>
</gene>
<dbReference type="OrthoDB" id="5395567at2"/>
<sequence>MDSPLETNLRWLSDGDFVLKLRYVAGVFDSHPAYQIHTGLPAWIHGAQQLREHADLMNEAIEAANRDKSKEVEIALAREKCARSLNFAVQYVTMFADHQNDPTLLQNLGLEFKHKIYAKEKKLPEMPTKLVAKNEEGPGDVIVITNNGFGQKGSIDLQINEKDPTDESSWRTLDHYFNCRIEIKALEPIKKYYFRVRFRNSVGYGPWSKVVGLVVN</sequence>
<organism evidence="1">
    <name type="scientific">Geobacter sp. (strain M21)</name>
    <dbReference type="NCBI Taxonomy" id="443144"/>
    <lineage>
        <taxon>Bacteria</taxon>
        <taxon>Pseudomonadati</taxon>
        <taxon>Thermodesulfobacteriota</taxon>
        <taxon>Desulfuromonadia</taxon>
        <taxon>Geobacterales</taxon>
        <taxon>Geobacteraceae</taxon>
        <taxon>Geobacter</taxon>
    </lineage>
</organism>
<accession>C6E934</accession>
<dbReference type="EMBL" id="CP001661">
    <property type="protein sequence ID" value="ACT18129.1"/>
    <property type="molecule type" value="Genomic_DNA"/>
</dbReference>
<dbReference type="InterPro" id="IPR013783">
    <property type="entry name" value="Ig-like_fold"/>
</dbReference>
<evidence type="ECO:0000313" key="1">
    <source>
        <dbReference type="EMBL" id="ACT18129.1"/>
    </source>
</evidence>
<dbReference type="SUPFAM" id="SSF49265">
    <property type="entry name" value="Fibronectin type III"/>
    <property type="match status" value="1"/>
</dbReference>
<dbReference type="HOGENOM" id="CLU_110649_0_0_7"/>
<dbReference type="Gene3D" id="2.60.40.10">
    <property type="entry name" value="Immunoglobulins"/>
    <property type="match status" value="1"/>
</dbReference>
<name>C6E934_GEOSM</name>
<dbReference type="KEGG" id="gem:GM21_2077"/>
<evidence type="ECO:0008006" key="2">
    <source>
        <dbReference type="Google" id="ProtNLM"/>
    </source>
</evidence>
<proteinExistence type="predicted"/>
<dbReference type="InterPro" id="IPR003961">
    <property type="entry name" value="FN3_dom"/>
</dbReference>
<dbReference type="CDD" id="cd00063">
    <property type="entry name" value="FN3"/>
    <property type="match status" value="1"/>
</dbReference>
<reference evidence="1" key="1">
    <citation type="submission" date="2009-07" db="EMBL/GenBank/DDBJ databases">
        <title>Complete sequence of Geobacter sp. M21.</title>
        <authorList>
            <consortium name="US DOE Joint Genome Institute"/>
            <person name="Lucas S."/>
            <person name="Copeland A."/>
            <person name="Lapidus A."/>
            <person name="Glavina del Rio T."/>
            <person name="Dalin E."/>
            <person name="Tice H."/>
            <person name="Bruce D."/>
            <person name="Goodwin L."/>
            <person name="Pitluck S."/>
            <person name="Saunders E."/>
            <person name="Brettin T."/>
            <person name="Detter J.C."/>
            <person name="Han C."/>
            <person name="Larimer F."/>
            <person name="Land M."/>
            <person name="Hauser L."/>
            <person name="Kyrpides N."/>
            <person name="Ovchinnikova G."/>
            <person name="Lovley D."/>
        </authorList>
    </citation>
    <scope>NUCLEOTIDE SEQUENCE [LARGE SCALE GENOMIC DNA]</scope>
    <source>
        <strain evidence="1">M21</strain>
    </source>
</reference>
<dbReference type="InterPro" id="IPR036116">
    <property type="entry name" value="FN3_sf"/>
</dbReference>